<reference evidence="7" key="1">
    <citation type="journal article" date="2015" name="Nature">
        <title>Complex archaea that bridge the gap between prokaryotes and eukaryotes.</title>
        <authorList>
            <person name="Spang A."/>
            <person name="Saw J.H."/>
            <person name="Jorgensen S.L."/>
            <person name="Zaremba-Niedzwiedzka K."/>
            <person name="Martijn J."/>
            <person name="Lind A.E."/>
            <person name="van Eijk R."/>
            <person name="Schleper C."/>
            <person name="Guy L."/>
            <person name="Ettema T.J."/>
        </authorList>
    </citation>
    <scope>NUCLEOTIDE SEQUENCE</scope>
</reference>
<dbReference type="GO" id="GO:0005886">
    <property type="term" value="C:plasma membrane"/>
    <property type="evidence" value="ECO:0007669"/>
    <property type="project" value="UniProtKB-SubCell"/>
</dbReference>
<organism evidence="7">
    <name type="scientific">marine sediment metagenome</name>
    <dbReference type="NCBI Taxonomy" id="412755"/>
    <lineage>
        <taxon>unclassified sequences</taxon>
        <taxon>metagenomes</taxon>
        <taxon>ecological metagenomes</taxon>
    </lineage>
</organism>
<evidence type="ECO:0000256" key="6">
    <source>
        <dbReference type="SAM" id="Phobius"/>
    </source>
</evidence>
<comment type="subcellular location">
    <subcellularLocation>
        <location evidence="1">Cell membrane</location>
        <topology evidence="1">Multi-pass membrane protein</topology>
    </subcellularLocation>
</comment>
<protein>
    <recommendedName>
        <fullName evidence="8">LysE family translocator</fullName>
    </recommendedName>
</protein>
<feature type="non-terminal residue" evidence="7">
    <location>
        <position position="132"/>
    </location>
</feature>
<evidence type="ECO:0000256" key="2">
    <source>
        <dbReference type="ARBA" id="ARBA00022475"/>
    </source>
</evidence>
<feature type="transmembrane region" description="Helical" evidence="6">
    <location>
        <begin position="36"/>
        <end position="61"/>
    </location>
</feature>
<accession>A0A0F9DFV6</accession>
<keyword evidence="4 6" id="KW-1133">Transmembrane helix</keyword>
<proteinExistence type="predicted"/>
<keyword evidence="5 6" id="KW-0472">Membrane</keyword>
<keyword evidence="2" id="KW-1003">Cell membrane</keyword>
<dbReference type="PANTHER" id="PTHR30086">
    <property type="entry name" value="ARGININE EXPORTER PROTEIN ARGO"/>
    <property type="match status" value="1"/>
</dbReference>
<dbReference type="EMBL" id="LAZR01031810">
    <property type="protein sequence ID" value="KKL52671.1"/>
    <property type="molecule type" value="Genomic_DNA"/>
</dbReference>
<dbReference type="InterPro" id="IPR001123">
    <property type="entry name" value="LeuE-type"/>
</dbReference>
<feature type="transmembrane region" description="Helical" evidence="6">
    <location>
        <begin position="68"/>
        <end position="86"/>
    </location>
</feature>
<dbReference type="GO" id="GO:0033228">
    <property type="term" value="P:cysteine export across plasma membrane"/>
    <property type="evidence" value="ECO:0007669"/>
    <property type="project" value="TreeGrafter"/>
</dbReference>
<comment type="caution">
    <text evidence="7">The sequence shown here is derived from an EMBL/GenBank/DDBJ whole genome shotgun (WGS) entry which is preliminary data.</text>
</comment>
<name>A0A0F9DFV6_9ZZZZ</name>
<dbReference type="GO" id="GO:0015171">
    <property type="term" value="F:amino acid transmembrane transporter activity"/>
    <property type="evidence" value="ECO:0007669"/>
    <property type="project" value="TreeGrafter"/>
</dbReference>
<gene>
    <name evidence="7" type="ORF">LCGC14_2283110</name>
</gene>
<sequence>MLQFALAVFFLIVTPGPGVLSTAGVGAAFGFRAGLAYVVGLFVGNNTVAMLVLTGIAAIAFTVPWLRGVLLITSVLYLLWLAWRIARAGTEIGFIAAQKPLGFWNGLSLQIINPKAYVVHTTLFSGFGFMTS</sequence>
<evidence type="ECO:0008006" key="8">
    <source>
        <dbReference type="Google" id="ProtNLM"/>
    </source>
</evidence>
<evidence type="ECO:0000256" key="1">
    <source>
        <dbReference type="ARBA" id="ARBA00004651"/>
    </source>
</evidence>
<evidence type="ECO:0000256" key="4">
    <source>
        <dbReference type="ARBA" id="ARBA00022989"/>
    </source>
</evidence>
<dbReference type="AlphaFoldDB" id="A0A0F9DFV6"/>
<evidence type="ECO:0000313" key="7">
    <source>
        <dbReference type="EMBL" id="KKL52671.1"/>
    </source>
</evidence>
<dbReference type="Pfam" id="PF01810">
    <property type="entry name" value="LysE"/>
    <property type="match status" value="1"/>
</dbReference>
<keyword evidence="3 6" id="KW-0812">Transmembrane</keyword>
<evidence type="ECO:0000256" key="3">
    <source>
        <dbReference type="ARBA" id="ARBA00022692"/>
    </source>
</evidence>
<dbReference type="PANTHER" id="PTHR30086:SF20">
    <property type="entry name" value="ARGININE EXPORTER PROTEIN ARGO-RELATED"/>
    <property type="match status" value="1"/>
</dbReference>
<evidence type="ECO:0000256" key="5">
    <source>
        <dbReference type="ARBA" id="ARBA00023136"/>
    </source>
</evidence>